<dbReference type="EMBL" id="FXBB01000042">
    <property type="protein sequence ID" value="SMG47588.1"/>
    <property type="molecule type" value="Genomic_DNA"/>
</dbReference>
<sequence length="98" mass="10535">MIPGIVAADRDILQAVGDSLFFSGIDYPIKGLFDCPEIYPRPAIGETEVEVSNPVAFCLASDVAEVSRGDTCRIRDIVYRVLEVVPDGTGMASVVMTL</sequence>
<proteinExistence type="predicted"/>
<dbReference type="STRING" id="561720.SAMN06275492_14211"/>
<gene>
    <name evidence="1" type="ORF">SAMN06275492_14211</name>
</gene>
<protein>
    <submittedName>
        <fullName evidence="1">Phage Head-Tail Attachment</fullName>
    </submittedName>
</protein>
<dbReference type="OrthoDB" id="9104313at2"/>
<evidence type="ECO:0000313" key="1">
    <source>
        <dbReference type="EMBL" id="SMG47588.1"/>
    </source>
</evidence>
<dbReference type="SUPFAM" id="SSF69279">
    <property type="entry name" value="Phage tail proteins"/>
    <property type="match status" value="1"/>
</dbReference>
<keyword evidence="2" id="KW-1185">Reference proteome</keyword>
<dbReference type="Proteomes" id="UP000193355">
    <property type="component" value="Unassembled WGS sequence"/>
</dbReference>
<organism evidence="1 2">
    <name type="scientific">Dethiosulfovibrio salsuginis</name>
    <dbReference type="NCBI Taxonomy" id="561720"/>
    <lineage>
        <taxon>Bacteria</taxon>
        <taxon>Thermotogati</taxon>
        <taxon>Synergistota</taxon>
        <taxon>Synergistia</taxon>
        <taxon>Synergistales</taxon>
        <taxon>Dethiosulfovibrionaceae</taxon>
        <taxon>Dethiosulfovibrio</taxon>
    </lineage>
</organism>
<dbReference type="RefSeq" id="WP_085545504.1">
    <property type="nucleotide sequence ID" value="NZ_FXBB01000042.1"/>
</dbReference>
<dbReference type="InterPro" id="IPR053734">
    <property type="entry name" value="Phage_Head-Tail_Connect_sf"/>
</dbReference>
<accession>A0A1X7L177</accession>
<dbReference type="GO" id="GO:0019068">
    <property type="term" value="P:virion assembly"/>
    <property type="evidence" value="ECO:0007669"/>
    <property type="project" value="InterPro"/>
</dbReference>
<reference evidence="2" key="1">
    <citation type="submission" date="2017-04" db="EMBL/GenBank/DDBJ databases">
        <authorList>
            <person name="Varghese N."/>
            <person name="Submissions S."/>
        </authorList>
    </citation>
    <scope>NUCLEOTIDE SEQUENCE [LARGE SCALE GENOMIC DNA]</scope>
    <source>
        <strain evidence="2">USBA 82</strain>
    </source>
</reference>
<evidence type="ECO:0000313" key="2">
    <source>
        <dbReference type="Proteomes" id="UP000193355"/>
    </source>
</evidence>
<name>A0A1X7L177_9BACT</name>
<dbReference type="InterPro" id="IPR008018">
    <property type="entry name" value="Phage_tail_attach_FII"/>
</dbReference>
<dbReference type="AlphaFoldDB" id="A0A1X7L177"/>
<dbReference type="Pfam" id="PF05354">
    <property type="entry name" value="Phage_attach"/>
    <property type="match status" value="1"/>
</dbReference>
<dbReference type="Gene3D" id="2.40.10.180">
    <property type="entry name" value="Phage tail proteins"/>
    <property type="match status" value="1"/>
</dbReference>